<dbReference type="GO" id="GO:0016485">
    <property type="term" value="P:protein processing"/>
    <property type="evidence" value="ECO:0007669"/>
    <property type="project" value="TreeGrafter"/>
</dbReference>
<keyword evidence="2 5" id="KW-0645">Protease</keyword>
<dbReference type="GO" id="GO:0008047">
    <property type="term" value="F:enzyme activator activity"/>
    <property type="evidence" value="ECO:0007669"/>
    <property type="project" value="InterPro"/>
</dbReference>
<dbReference type="Proteomes" id="UP000184604">
    <property type="component" value="Chromosome"/>
</dbReference>
<reference evidence="5 6" key="1">
    <citation type="submission" date="2016-12" db="EMBL/GenBank/DDBJ databases">
        <title>Complete genome sequence of Clostridium kluyveri JZZ isolated from the pit mud of a Chinese flavor liquor-making factory.</title>
        <authorList>
            <person name="Wang Y."/>
        </authorList>
    </citation>
    <scope>NUCLEOTIDE SEQUENCE [LARGE SCALE GENOMIC DNA]</scope>
    <source>
        <strain evidence="5 6">JZZ</strain>
    </source>
</reference>
<dbReference type="OrthoDB" id="9794619at2"/>
<dbReference type="NCBIfam" id="TIGR00072">
    <property type="entry name" value="hydrog_prot"/>
    <property type="match status" value="1"/>
</dbReference>
<protein>
    <submittedName>
        <fullName evidence="5">Hydrogenase maturation protease</fullName>
    </submittedName>
</protein>
<comment type="similarity">
    <text evidence="1">Belongs to the peptidase A31 family.</text>
</comment>
<keyword evidence="3" id="KW-0064">Aspartyl protease</keyword>
<dbReference type="AlphaFoldDB" id="A0A1L5F7Q5"/>
<dbReference type="InterPro" id="IPR000671">
    <property type="entry name" value="Peptidase_A31"/>
</dbReference>
<evidence type="ECO:0000256" key="3">
    <source>
        <dbReference type="ARBA" id="ARBA00022750"/>
    </source>
</evidence>
<evidence type="ECO:0000256" key="4">
    <source>
        <dbReference type="ARBA" id="ARBA00022801"/>
    </source>
</evidence>
<dbReference type="EMBL" id="CP018335">
    <property type="protein sequence ID" value="APM38840.1"/>
    <property type="molecule type" value="Genomic_DNA"/>
</dbReference>
<evidence type="ECO:0000256" key="2">
    <source>
        <dbReference type="ARBA" id="ARBA00022670"/>
    </source>
</evidence>
<proteinExistence type="inferred from homology"/>
<accession>A0A1L5F7Q5</accession>
<dbReference type="Pfam" id="PF01750">
    <property type="entry name" value="HycI"/>
    <property type="match status" value="1"/>
</dbReference>
<dbReference type="PANTHER" id="PTHR30302">
    <property type="entry name" value="HYDROGENASE 1 MATURATION PROTEASE"/>
    <property type="match status" value="1"/>
</dbReference>
<evidence type="ECO:0000313" key="5">
    <source>
        <dbReference type="EMBL" id="APM38840.1"/>
    </source>
</evidence>
<dbReference type="PANTHER" id="PTHR30302:SF1">
    <property type="entry name" value="HYDROGENASE 2 MATURATION PROTEASE"/>
    <property type="match status" value="1"/>
</dbReference>
<evidence type="ECO:0000256" key="1">
    <source>
        <dbReference type="ARBA" id="ARBA00006814"/>
    </source>
</evidence>
<dbReference type="InterPro" id="IPR023430">
    <property type="entry name" value="Pept_HybD-like_dom_sf"/>
</dbReference>
<dbReference type="SUPFAM" id="SSF53163">
    <property type="entry name" value="HybD-like"/>
    <property type="match status" value="1"/>
</dbReference>
<dbReference type="RefSeq" id="WP_073538485.1">
    <property type="nucleotide sequence ID" value="NZ_CP018335.1"/>
</dbReference>
<name>A0A1L5F7Q5_CLOKL</name>
<keyword evidence="4" id="KW-0378">Hydrolase</keyword>
<dbReference type="PRINTS" id="PR00446">
    <property type="entry name" value="HYDRGNUPTAKE"/>
</dbReference>
<dbReference type="CDD" id="cd00518">
    <property type="entry name" value="H2MP"/>
    <property type="match status" value="1"/>
</dbReference>
<organism evidence="5 6">
    <name type="scientific">Clostridium kluyveri</name>
    <dbReference type="NCBI Taxonomy" id="1534"/>
    <lineage>
        <taxon>Bacteria</taxon>
        <taxon>Bacillati</taxon>
        <taxon>Bacillota</taxon>
        <taxon>Clostridia</taxon>
        <taxon>Eubacteriales</taxon>
        <taxon>Clostridiaceae</taxon>
        <taxon>Clostridium</taxon>
    </lineage>
</organism>
<dbReference type="Gene3D" id="3.40.50.1450">
    <property type="entry name" value="HybD-like"/>
    <property type="match status" value="1"/>
</dbReference>
<dbReference type="GO" id="GO:0004190">
    <property type="term" value="F:aspartic-type endopeptidase activity"/>
    <property type="evidence" value="ECO:0007669"/>
    <property type="project" value="UniProtKB-KW"/>
</dbReference>
<evidence type="ECO:0000313" key="6">
    <source>
        <dbReference type="Proteomes" id="UP000184604"/>
    </source>
</evidence>
<sequence length="150" mass="17115">MKVKVIAIGNTLMEDDGVGIVVLEKLRESFVKNNIEVIIGETDFEYCISLIEECDFIFFIDAAYYGKNPGELTINSLAEYQYSKKYYTQHSYNVIDLIKSYCKTVNGYIIGIEVGKVSFKLGLSREIENNINIISENVFKEILSRLPCKI</sequence>
<gene>
    <name evidence="5" type="ORF">BS101_08775</name>
</gene>